<feature type="region of interest" description="Disordered" evidence="1">
    <location>
        <begin position="17"/>
        <end position="64"/>
    </location>
</feature>
<reference evidence="2" key="1">
    <citation type="submission" date="2025-08" db="UniProtKB">
        <authorList>
            <consortium name="Ensembl"/>
        </authorList>
    </citation>
    <scope>IDENTIFICATION</scope>
</reference>
<dbReference type="GO" id="GO:0030317">
    <property type="term" value="P:flagellated sperm motility"/>
    <property type="evidence" value="ECO:0007669"/>
    <property type="project" value="TreeGrafter"/>
</dbReference>
<dbReference type="PANTHER" id="PTHR21083:SF0">
    <property type="entry name" value="DYNEIN AXONEMAL ASSEMBLY FACTOR 6"/>
    <property type="match status" value="1"/>
</dbReference>
<reference evidence="2" key="2">
    <citation type="submission" date="2025-09" db="UniProtKB">
        <authorList>
            <consortium name="Ensembl"/>
        </authorList>
    </citation>
    <scope>IDENTIFICATION</scope>
</reference>
<name>A0A8C0V7W7_CYACU</name>
<dbReference type="GO" id="GO:0005737">
    <property type="term" value="C:cytoplasm"/>
    <property type="evidence" value="ECO:0007669"/>
    <property type="project" value="TreeGrafter"/>
</dbReference>
<protein>
    <submittedName>
        <fullName evidence="2">Dynein axonemal assembly factor 6</fullName>
    </submittedName>
</protein>
<dbReference type="GO" id="GO:0070286">
    <property type="term" value="P:axonemal dynein complex assembly"/>
    <property type="evidence" value="ECO:0007669"/>
    <property type="project" value="InterPro"/>
</dbReference>
<dbReference type="PANTHER" id="PTHR21083">
    <property type="entry name" value="TWISTER"/>
    <property type="match status" value="1"/>
</dbReference>
<gene>
    <name evidence="2" type="primary">DNAAF6</name>
</gene>
<feature type="compositionally biased region" description="Acidic residues" evidence="1">
    <location>
        <begin position="23"/>
        <end position="34"/>
    </location>
</feature>
<dbReference type="Ensembl" id="ENSCCET00000028269.1">
    <property type="protein sequence ID" value="ENSCCEP00000018472.1"/>
    <property type="gene ID" value="ENSCCEG00000016922.1"/>
</dbReference>
<dbReference type="GO" id="GO:0051087">
    <property type="term" value="F:protein-folding chaperone binding"/>
    <property type="evidence" value="ECO:0007669"/>
    <property type="project" value="InterPro"/>
</dbReference>
<evidence type="ECO:0000313" key="2">
    <source>
        <dbReference type="Ensembl" id="ENSCCEP00000018472.1"/>
    </source>
</evidence>
<sequence>MDIDSVFSGSSLQSLAKLLRDAPEEDDDNDDDDDVPRCSVGSMTPGSVGPVKKETTSTFQVKSENKKTIWNTEEVPEGSEFDDTWDPREKPEYEISFKQHVGTEDVFFGMTGKDPSTACCEDIVIKIKLPETKYSDITLDIQDKVLDLRTPKKAVSSLQDNQLTDTLLDFSVFLHLSLSVLFPCLRFPDNSHVCFAQSPPSQRLLS</sequence>
<keyword evidence="3" id="KW-1185">Reference proteome</keyword>
<accession>A0A8C0V7W7</accession>
<proteinExistence type="predicted"/>
<dbReference type="InterPro" id="IPR026697">
    <property type="entry name" value="DNAAF6"/>
</dbReference>
<evidence type="ECO:0000313" key="3">
    <source>
        <dbReference type="Proteomes" id="UP000694410"/>
    </source>
</evidence>
<dbReference type="Proteomes" id="UP000694410">
    <property type="component" value="Unplaced"/>
</dbReference>
<evidence type="ECO:0000256" key="1">
    <source>
        <dbReference type="SAM" id="MobiDB-lite"/>
    </source>
</evidence>
<dbReference type="GO" id="GO:0045505">
    <property type="term" value="F:dynein intermediate chain binding"/>
    <property type="evidence" value="ECO:0007669"/>
    <property type="project" value="TreeGrafter"/>
</dbReference>
<dbReference type="AlphaFoldDB" id="A0A8C0V7W7"/>
<organism evidence="2 3">
    <name type="scientific">Cyanistes caeruleus</name>
    <name type="common">Eurasian blue tit</name>
    <name type="synonym">Parus caeruleus</name>
    <dbReference type="NCBI Taxonomy" id="156563"/>
    <lineage>
        <taxon>Eukaryota</taxon>
        <taxon>Metazoa</taxon>
        <taxon>Chordata</taxon>
        <taxon>Craniata</taxon>
        <taxon>Vertebrata</taxon>
        <taxon>Euteleostomi</taxon>
        <taxon>Archelosauria</taxon>
        <taxon>Archosauria</taxon>
        <taxon>Dinosauria</taxon>
        <taxon>Saurischia</taxon>
        <taxon>Theropoda</taxon>
        <taxon>Coelurosauria</taxon>
        <taxon>Aves</taxon>
        <taxon>Neognathae</taxon>
        <taxon>Neoaves</taxon>
        <taxon>Telluraves</taxon>
        <taxon>Australaves</taxon>
        <taxon>Passeriformes</taxon>
        <taxon>Paridae</taxon>
        <taxon>Cyanistes</taxon>
    </lineage>
</organism>